<feature type="domain" description="Helicase ATP-binding" evidence="2">
    <location>
        <begin position="305"/>
        <end position="508"/>
    </location>
</feature>
<protein>
    <submittedName>
        <fullName evidence="3">Type III restriction protein res subunit</fullName>
    </submittedName>
</protein>
<dbReference type="InterPro" id="IPR007409">
    <property type="entry name" value="Restrct_endonuc_type1_HsdR_N"/>
</dbReference>
<feature type="compositionally biased region" description="Acidic residues" evidence="1">
    <location>
        <begin position="452"/>
        <end position="466"/>
    </location>
</feature>
<dbReference type="InterPro" id="IPR040980">
    <property type="entry name" value="SWI2_SNF2"/>
</dbReference>
<feature type="region of interest" description="Disordered" evidence="1">
    <location>
        <begin position="448"/>
        <end position="475"/>
    </location>
</feature>
<dbReference type="InterPro" id="IPR014001">
    <property type="entry name" value="Helicase_ATP-bd"/>
</dbReference>
<dbReference type="InterPro" id="IPR027417">
    <property type="entry name" value="P-loop_NTPase"/>
</dbReference>
<dbReference type="Pfam" id="PF04313">
    <property type="entry name" value="HSDR_N"/>
    <property type="match status" value="1"/>
</dbReference>
<gene>
    <name evidence="3" type="ORF">UT84_C0012G0007</name>
</gene>
<dbReference type="GO" id="GO:0009035">
    <property type="term" value="F:type I site-specific deoxyribonuclease activity"/>
    <property type="evidence" value="ECO:0007669"/>
    <property type="project" value="UniProtKB-EC"/>
</dbReference>
<dbReference type="Pfam" id="PF18766">
    <property type="entry name" value="SWI2_SNF2"/>
    <property type="match status" value="1"/>
</dbReference>
<dbReference type="PROSITE" id="PS51192">
    <property type="entry name" value="HELICASE_ATP_BIND_1"/>
    <property type="match status" value="1"/>
</dbReference>
<dbReference type="GO" id="GO:0005524">
    <property type="term" value="F:ATP binding"/>
    <property type="evidence" value="ECO:0007669"/>
    <property type="project" value="UniProtKB-KW"/>
</dbReference>
<dbReference type="PANTHER" id="PTHR42927">
    <property type="entry name" value="HELICASE SUPERFAMILY 1 AND 2 DOMAIN-CONTAINING PROTEIN"/>
    <property type="match status" value="1"/>
</dbReference>
<name>A0A0G0RC56_9BACT</name>
<dbReference type="EMBL" id="LBYI01000012">
    <property type="protein sequence ID" value="KKR50304.1"/>
    <property type="molecule type" value="Genomic_DNA"/>
</dbReference>
<dbReference type="AlphaFoldDB" id="A0A0G0RC56"/>
<comment type="caution">
    <text evidence="3">The sequence shown here is derived from an EMBL/GenBank/DDBJ whole genome shotgun (WGS) entry which is preliminary data.</text>
</comment>
<dbReference type="PATRIC" id="fig|1618405.3.peg.546"/>
<dbReference type="GO" id="GO:0003677">
    <property type="term" value="F:DNA binding"/>
    <property type="evidence" value="ECO:0007669"/>
    <property type="project" value="UniProtKB-KW"/>
</dbReference>
<dbReference type="Pfam" id="PF22679">
    <property type="entry name" value="T1R_D3-like"/>
    <property type="match status" value="1"/>
</dbReference>
<sequence>MRQSQEKLMLENNMGKKTITSEYAFETAIEQSLLSQGYFKGDPKKFDRVLALETSEVVTFLKESQPDEWKKISETHGAGVEEKVIFRLVQTLDRQGMLDVLRNGFTDYGVKFQMAFFKPETTLNEEEAKRYGQNRLMITRQVKYSEKNENSLDIVLFLNGLPISTIELKNQFTGQDTNNAKKQYAYDRDPREPIFQFKKRTLVHFAVDADEVYMTTKLEGKNTKYLPFNLGYKNGAGNPANQNGYKTAYLWESILSKESLMDILGRFMHLQREKYLIDGVEKIKETMIFPRYHQLDVVRKLVTDAKNQGVGKNYLIEHSAGSGKSNSIAWLSHRLSGLHNEKDIKVFNSIIVVTDRTVLDQQLQETIFQFEHKGGVVAKIDKSSQQLADEIKASTPVIVTTLQKFPFAAVLEEIKNLPERNYAVIVDEAHSSHGGEATKKMKEVLSAKSLDEAEQEDIGDSEDTEDEIRKSMESRGRQSNLSFFAFTATPKAKTLEYFGEKGSDGKPRPFHLYSMRQAVEEGFILDVLKNYTTYKTYFRLSKSIEDDPELNKKKANVAIGRFVSLHPTNIAQKTEVMVEHFRQVTSKKIGGKAKAMVVTSSRLHAIKYYQEFKRYIKERGYPYIKPLVAFSGKVIDEFGQQYTEPEMNGFGEKELPKRFDTFEYQLLLVADKYQTGFDQPLLHTMYVDKRLEGVKAVQTLSRLNRTTAGKDDTFVLDFVNDLETIRDSFQPYYEMTTLTEEADPNLLYDLKSKLESAQVYTDQEVNKFCSIFFKSPDKQSTSDQAQLYAWVQPAVDRFSNLESDEKQEEVKNQAISFVRLYSFLSQIMPFSDIELEKLYVFLRLLLTKLPRPGRERLKLGDEIALEYYRLQKTSESQIVLDESGEVEIKPISEVGMTKDKEERMRLSEIIDVLNERFGTNFTEADRLFFDQIEEELASDETLSEQAKSNSMENFKYGFNDAFLSKLVERMDQNEEIFNKIMDNKEFSDVVKEYLIKKVYGRANKKD</sequence>
<proteinExistence type="predicted"/>
<organism evidence="3 4">
    <name type="scientific">Candidatus Curtissbacteria bacterium GW2011_GWA1_40_16</name>
    <dbReference type="NCBI Taxonomy" id="1618405"/>
    <lineage>
        <taxon>Bacteria</taxon>
        <taxon>Candidatus Curtissiibacteriota</taxon>
    </lineage>
</organism>
<dbReference type="Gene3D" id="3.90.1570.50">
    <property type="match status" value="1"/>
</dbReference>
<evidence type="ECO:0000256" key="1">
    <source>
        <dbReference type="SAM" id="MobiDB-lite"/>
    </source>
</evidence>
<dbReference type="InterPro" id="IPR055180">
    <property type="entry name" value="HsdR_RecA-like_helicase_dom_2"/>
</dbReference>
<dbReference type="SMART" id="SM00487">
    <property type="entry name" value="DEXDc"/>
    <property type="match status" value="1"/>
</dbReference>
<evidence type="ECO:0000259" key="2">
    <source>
        <dbReference type="PROSITE" id="PS51192"/>
    </source>
</evidence>
<dbReference type="GO" id="GO:0009307">
    <property type="term" value="P:DNA restriction-modification system"/>
    <property type="evidence" value="ECO:0007669"/>
    <property type="project" value="UniProtKB-KW"/>
</dbReference>
<evidence type="ECO:0000313" key="4">
    <source>
        <dbReference type="Proteomes" id="UP000034531"/>
    </source>
</evidence>
<evidence type="ECO:0000313" key="3">
    <source>
        <dbReference type="EMBL" id="KKR50304.1"/>
    </source>
</evidence>
<accession>A0A0G0RC56</accession>
<dbReference type="Proteomes" id="UP000034531">
    <property type="component" value="Unassembled WGS sequence"/>
</dbReference>
<dbReference type="SUPFAM" id="SSF52540">
    <property type="entry name" value="P-loop containing nucleoside triphosphate hydrolases"/>
    <property type="match status" value="1"/>
</dbReference>
<dbReference type="Gene3D" id="3.40.50.300">
    <property type="entry name" value="P-loop containing nucleotide triphosphate hydrolases"/>
    <property type="match status" value="2"/>
</dbReference>
<reference evidence="3 4" key="1">
    <citation type="journal article" date="2015" name="Nature">
        <title>rRNA introns, odd ribosomes, and small enigmatic genomes across a large radiation of phyla.</title>
        <authorList>
            <person name="Brown C.T."/>
            <person name="Hug L.A."/>
            <person name="Thomas B.C."/>
            <person name="Sharon I."/>
            <person name="Castelle C.J."/>
            <person name="Singh A."/>
            <person name="Wilkins M.J."/>
            <person name="Williams K.H."/>
            <person name="Banfield J.F."/>
        </authorList>
    </citation>
    <scope>NUCLEOTIDE SEQUENCE [LARGE SCALE GENOMIC DNA]</scope>
</reference>
<dbReference type="PANTHER" id="PTHR42927:SF1">
    <property type="entry name" value="HELICASE SUPERFAMILY 1 AND 2 DOMAIN-CONTAINING PROTEIN"/>
    <property type="match status" value="1"/>
</dbReference>